<dbReference type="PANTHER" id="PTHR43741">
    <property type="entry name" value="FMN-DEPENDENT NADH-AZOREDUCTASE 1"/>
    <property type="match status" value="1"/>
</dbReference>
<name>A0ABT1EHQ5_9FIRM</name>
<keyword evidence="3" id="KW-1185">Reference proteome</keyword>
<dbReference type="RefSeq" id="WP_262069122.1">
    <property type="nucleotide sequence ID" value="NZ_JAMXOC010000010.1"/>
</dbReference>
<comment type="caution">
    <text evidence="2">The sequence shown here is derived from an EMBL/GenBank/DDBJ whole genome shotgun (WGS) entry which is preliminary data.</text>
</comment>
<gene>
    <name evidence="2" type="ORF">NK118_08260</name>
</gene>
<feature type="domain" description="NADPH-dependent FMN reductase-like" evidence="1">
    <location>
        <begin position="1"/>
        <end position="141"/>
    </location>
</feature>
<evidence type="ECO:0000313" key="3">
    <source>
        <dbReference type="Proteomes" id="UP001523565"/>
    </source>
</evidence>
<reference evidence="2 3" key="1">
    <citation type="journal article" date="2022" name="Genome Biol. Evol.">
        <title>Host diet, physiology and behaviors set the stage for Lachnospiraceae cladogenesis.</title>
        <authorList>
            <person name="Vera-Ponce De Leon A."/>
            <person name="Schneider M."/>
            <person name="Jahnes B.C."/>
            <person name="Sadowski V."/>
            <person name="Camuy-Velez L.A."/>
            <person name="Duan J."/>
            <person name="Sabree Z.L."/>
        </authorList>
    </citation>
    <scope>NUCLEOTIDE SEQUENCE [LARGE SCALE GENOMIC DNA]</scope>
    <source>
        <strain evidence="2 3">PAL227</strain>
    </source>
</reference>
<dbReference type="Pfam" id="PF03358">
    <property type="entry name" value="FMN_red"/>
    <property type="match status" value="1"/>
</dbReference>
<organism evidence="2 3">
    <name type="scientific">Ohessyouella blattaphilus</name>
    <dbReference type="NCBI Taxonomy" id="2949333"/>
    <lineage>
        <taxon>Bacteria</taxon>
        <taxon>Bacillati</taxon>
        <taxon>Bacillota</taxon>
        <taxon>Clostridia</taxon>
        <taxon>Lachnospirales</taxon>
        <taxon>Lachnospiraceae</taxon>
        <taxon>Ohessyouella</taxon>
    </lineage>
</organism>
<evidence type="ECO:0000313" key="2">
    <source>
        <dbReference type="EMBL" id="MCP1110242.1"/>
    </source>
</evidence>
<dbReference type="SUPFAM" id="SSF52218">
    <property type="entry name" value="Flavoproteins"/>
    <property type="match status" value="1"/>
</dbReference>
<proteinExistence type="predicted"/>
<dbReference type="InterPro" id="IPR050104">
    <property type="entry name" value="FMN-dep_NADH:Q_OxRdtase_AzoR1"/>
</dbReference>
<evidence type="ECO:0000259" key="1">
    <source>
        <dbReference type="Pfam" id="PF03358"/>
    </source>
</evidence>
<dbReference type="EMBL" id="JAMZFV010000010">
    <property type="protein sequence ID" value="MCP1110242.1"/>
    <property type="molecule type" value="Genomic_DNA"/>
</dbReference>
<dbReference type="PANTHER" id="PTHR43741:SF4">
    <property type="entry name" value="FMN-DEPENDENT NADH:QUINONE OXIDOREDUCTASE"/>
    <property type="match status" value="1"/>
</dbReference>
<sequence>MRVTLIHGQSHRESSYHLGQILAKKIAQAEDIEEIFLPADFKEFCCGCANCFIKGEETCPHYQQVKQVLDKIDRAQTLIFTTPVYAMRTSGGMKTLLDHLSYQFMVHRPSELSFKRQAVVIATGAGGGMRSACKDISTSLFHWGTARTYTYKMASASTTWENVKEDKKKRAEMDLSGMAKTIIDRSFAPVPRVPVKLWFHLCRLVIPKMGNDCDMNYWRDKGWLDKRRPWPVIALGDRIKSGWEIVTSKLGELTKKKVASQEAVSKNLQK</sequence>
<dbReference type="Proteomes" id="UP001523565">
    <property type="component" value="Unassembled WGS sequence"/>
</dbReference>
<protein>
    <submittedName>
        <fullName evidence="2">NAD(P)H-dependent oxidoreductase</fullName>
    </submittedName>
</protein>
<accession>A0ABT1EHQ5</accession>
<dbReference type="InterPro" id="IPR029039">
    <property type="entry name" value="Flavoprotein-like_sf"/>
</dbReference>
<dbReference type="InterPro" id="IPR005025">
    <property type="entry name" value="FMN_Rdtase-like_dom"/>
</dbReference>
<dbReference type="Gene3D" id="3.40.50.360">
    <property type="match status" value="1"/>
</dbReference>